<accession>A0A5J6Q0V8</accession>
<comment type="subunit">
    <text evidence="1">The pili are polar flexible filaments of about 5.4 nanometers diameter and 2.5 micrometers average length; they consist of only a single polypeptide chain arranged in a helical configuration of five subunits per turn in the assembled pilus.</text>
</comment>
<dbReference type="PROSITE" id="PS00409">
    <property type="entry name" value="PROKAR_NTER_METHYL"/>
    <property type="match status" value="1"/>
</dbReference>
<dbReference type="RefSeq" id="WP_151052093.1">
    <property type="nucleotide sequence ID" value="NZ_CP031700.1"/>
</dbReference>
<dbReference type="Gene3D" id="3.30.540.20">
    <property type="match status" value="1"/>
</dbReference>
<sequence>MEISLKQKGFSLLEMMIVVAIIGILATIAYPSYMHYIERGHLMNAHIELVDINNLIKLKRIKEPSKLRSEAELTEFLKNFNIDPDVSSKYVISIAMPDAKNSIGYNLTAIPKSSSGYKMAVWMNSTGDAYKCEDAASAKRYTTQGKCKKIGT</sequence>
<evidence type="ECO:0000256" key="1">
    <source>
        <dbReference type="ARBA" id="ARBA00011156"/>
    </source>
</evidence>
<proteinExistence type="predicted"/>
<dbReference type="InterPro" id="IPR012902">
    <property type="entry name" value="N_methyl_site"/>
</dbReference>
<dbReference type="InterPro" id="IPR025922">
    <property type="entry name" value="Pilin_PilX-like"/>
</dbReference>
<dbReference type="SUPFAM" id="SSF54523">
    <property type="entry name" value="Pili subunits"/>
    <property type="match status" value="1"/>
</dbReference>
<dbReference type="InterPro" id="IPR038415">
    <property type="entry name" value="Pilin_PilX-like_sf"/>
</dbReference>
<keyword evidence="4" id="KW-1185">Reference proteome</keyword>
<keyword evidence="2" id="KW-1133">Transmembrane helix</keyword>
<feature type="transmembrane region" description="Helical" evidence="2">
    <location>
        <begin position="12"/>
        <end position="33"/>
    </location>
</feature>
<reference evidence="3 4" key="1">
    <citation type="submission" date="2018-08" db="EMBL/GenBank/DDBJ databases">
        <title>Neisseria zalophi ATCC BAA-2455 complete genome.</title>
        <authorList>
            <person name="Veseli I.A."/>
            <person name="Buttler R."/>
            <person name="Mascarenhas dos Santos A.C."/>
            <person name="Pombert J.-F."/>
        </authorList>
    </citation>
    <scope>NUCLEOTIDE SEQUENCE [LARGE SCALE GENOMIC DNA]</scope>
    <source>
        <strain evidence="3 4">ATCC BAA-2455</strain>
    </source>
</reference>
<dbReference type="InterPro" id="IPR045584">
    <property type="entry name" value="Pilin-like"/>
</dbReference>
<dbReference type="AlphaFoldDB" id="A0A5J6Q0V8"/>
<keyword evidence="2" id="KW-0812">Transmembrane</keyword>
<evidence type="ECO:0000313" key="4">
    <source>
        <dbReference type="Proteomes" id="UP000325713"/>
    </source>
</evidence>
<dbReference type="Pfam" id="PF11530">
    <property type="entry name" value="Pilin_PilX"/>
    <property type="match status" value="1"/>
</dbReference>
<evidence type="ECO:0000256" key="2">
    <source>
        <dbReference type="SAM" id="Phobius"/>
    </source>
</evidence>
<protein>
    <submittedName>
        <fullName evidence="3">Prepilin-type N-terminal cleavage/methylation domain-containing protein</fullName>
    </submittedName>
</protein>
<evidence type="ECO:0000313" key="3">
    <source>
        <dbReference type="EMBL" id="QEY26637.1"/>
    </source>
</evidence>
<keyword evidence="2" id="KW-0472">Membrane</keyword>
<name>A0A5J6Q0V8_9NEIS</name>
<organism evidence="3 4">
    <name type="scientific">Neisseria zalophi</name>
    <dbReference type="NCBI Taxonomy" id="640030"/>
    <lineage>
        <taxon>Bacteria</taxon>
        <taxon>Pseudomonadati</taxon>
        <taxon>Pseudomonadota</taxon>
        <taxon>Betaproteobacteria</taxon>
        <taxon>Neisseriales</taxon>
        <taxon>Neisseriaceae</taxon>
        <taxon>Neisseria</taxon>
    </lineage>
</organism>
<dbReference type="OrthoDB" id="8592370at2"/>
<dbReference type="EMBL" id="CP031700">
    <property type="protein sequence ID" value="QEY26637.1"/>
    <property type="molecule type" value="Genomic_DNA"/>
</dbReference>
<gene>
    <name evidence="3" type="ORF">D0T92_08915</name>
</gene>
<dbReference type="NCBIfam" id="TIGR02532">
    <property type="entry name" value="IV_pilin_GFxxxE"/>
    <property type="match status" value="1"/>
</dbReference>
<dbReference type="KEGG" id="nzl:D0T92_08915"/>
<dbReference type="Pfam" id="PF07963">
    <property type="entry name" value="N_methyl"/>
    <property type="match status" value="1"/>
</dbReference>
<dbReference type="Proteomes" id="UP000325713">
    <property type="component" value="Chromosome"/>
</dbReference>